<evidence type="ECO:0000313" key="3">
    <source>
        <dbReference type="Proteomes" id="UP001341135"/>
    </source>
</evidence>
<keyword evidence="1" id="KW-0472">Membrane</keyword>
<evidence type="ECO:0000313" key="2">
    <source>
        <dbReference type="EMBL" id="BES82558.1"/>
    </source>
</evidence>
<dbReference type="EMBL" id="AP028907">
    <property type="protein sequence ID" value="BES82558.1"/>
    <property type="molecule type" value="Genomic_DNA"/>
</dbReference>
<dbReference type="GeneID" id="89290133"/>
<proteinExistence type="predicted"/>
<keyword evidence="3" id="KW-1185">Reference proteome</keyword>
<name>A0ABN6ZWB3_9CREN</name>
<dbReference type="RefSeq" id="WP_338249996.1">
    <property type="nucleotide sequence ID" value="NZ_AP028907.1"/>
</dbReference>
<evidence type="ECO:0000256" key="1">
    <source>
        <dbReference type="SAM" id="Phobius"/>
    </source>
</evidence>
<accession>A0ABN6ZWB3</accession>
<keyword evidence="1" id="KW-0812">Transmembrane</keyword>
<organism evidence="2 3">
    <name type="scientific">Pyrodictium abyssi</name>
    <dbReference type="NCBI Taxonomy" id="54256"/>
    <lineage>
        <taxon>Archaea</taxon>
        <taxon>Thermoproteota</taxon>
        <taxon>Thermoprotei</taxon>
        <taxon>Desulfurococcales</taxon>
        <taxon>Pyrodictiaceae</taxon>
        <taxon>Pyrodictium</taxon>
    </lineage>
</organism>
<protein>
    <submittedName>
        <fullName evidence="2">Uncharacterized protein</fullName>
    </submittedName>
</protein>
<sequence>MLRGIGTVYAGLIMLLALASIAVYIAYMGRTVTQAIHEQQQLYERARFIAEHANISSNVISLPEPADIIVVDPNGIPHVAVNVTTVTLPWPADQSKIYVAKRGNLRVGAADPVASSVAAMASVASAPLETANNTANVDTESLVGEAVREVLLVQYGPVLQPVWFAGPLLPVDSVEDVARAAGDGPLPGVNTDPEKAQLYRIAGLPVRDSVESSERDLGCCGCGELYVRRRVLEPIAGGLLRLEHREARVYACADIYEKYRWKPKIGFTKEGLLYTTSEIFALYRGRYWRWMSSISFPIPFNDYDHSASWLSGGAVGAIYIPFLVTTESKSETITLLLLPRDPVSAAVNETVTGWRAQDYCGVITSCTYTSTLALPVTHVSVKLHLLPPNTYDPGKLVVARGMASQVDPSWQARVQEALYTETIRIEGRNVARLDHPVAVTITIGPELVKRLGPTATAAVAVLEVSYAAWAGAWVSRFHYVPGVGSYAMVGTELLLYIAHSHTETANANELLAPTTLRLEPVAEARPVERIVLDRKTYTASRTIVDYMWGDPYYSTFTITYNETLVLEDPGLVLYTVEPGSQLTVSIEATQPTGTPVELDYTATPVPFPRSLLDEVLEEGAKPLIIT</sequence>
<gene>
    <name evidence="2" type="ORF">PABY_21250</name>
</gene>
<dbReference type="Proteomes" id="UP001341135">
    <property type="component" value="Chromosome"/>
</dbReference>
<reference evidence="2 3" key="1">
    <citation type="submission" date="2023-09" db="EMBL/GenBank/DDBJ databases">
        <title>Pyrofollis japonicus gen. nov. sp. nov., a novel member of the family Pyrodictiaceae isolated from the Iheya North hydrothermal field.</title>
        <authorList>
            <person name="Miyazaki U."/>
            <person name="Sanari M."/>
            <person name="Tame A."/>
            <person name="Kitajima M."/>
            <person name="Okamoto A."/>
            <person name="Sawayama S."/>
            <person name="Miyazaki J."/>
            <person name="Takai K."/>
            <person name="Nakagawa S."/>
        </authorList>
    </citation>
    <scope>NUCLEOTIDE SEQUENCE [LARGE SCALE GENOMIC DNA]</scope>
    <source>
        <strain evidence="2 3">AV2</strain>
    </source>
</reference>
<keyword evidence="1" id="KW-1133">Transmembrane helix</keyword>
<feature type="transmembrane region" description="Helical" evidence="1">
    <location>
        <begin position="7"/>
        <end position="27"/>
    </location>
</feature>